<evidence type="ECO:0000313" key="1">
    <source>
        <dbReference type="EMBL" id="KAG4411254.1"/>
    </source>
</evidence>
<comment type="caution">
    <text evidence="1">The sequence shown here is derived from an EMBL/GenBank/DDBJ whole genome shotgun (WGS) entry which is preliminary data.</text>
</comment>
<dbReference type="AlphaFoldDB" id="A0A8H7W554"/>
<dbReference type="OrthoDB" id="10652299at2759"/>
<sequence>MTYRQLEDLEAPIRRKLQSLCNTRKQPSWATLNYYLAAKYPKIHSQINLVDQDGNETVGKHPFERWLQEPEDIDGQNGATKSVEQLLKLATGAAISLSPSDRPPPS</sequence>
<evidence type="ECO:0000313" key="2">
    <source>
        <dbReference type="Proteomes" id="UP000664132"/>
    </source>
</evidence>
<dbReference type="EMBL" id="JAFJYH010000500">
    <property type="protein sequence ID" value="KAG4411254.1"/>
    <property type="molecule type" value="Genomic_DNA"/>
</dbReference>
<name>A0A8H7W554_9HELO</name>
<proteinExistence type="predicted"/>
<organism evidence="1 2">
    <name type="scientific">Cadophora malorum</name>
    <dbReference type="NCBI Taxonomy" id="108018"/>
    <lineage>
        <taxon>Eukaryota</taxon>
        <taxon>Fungi</taxon>
        <taxon>Dikarya</taxon>
        <taxon>Ascomycota</taxon>
        <taxon>Pezizomycotina</taxon>
        <taxon>Leotiomycetes</taxon>
        <taxon>Helotiales</taxon>
        <taxon>Ploettnerulaceae</taxon>
        <taxon>Cadophora</taxon>
    </lineage>
</organism>
<accession>A0A8H7W554</accession>
<protein>
    <submittedName>
        <fullName evidence="1">Uncharacterized protein</fullName>
    </submittedName>
</protein>
<keyword evidence="2" id="KW-1185">Reference proteome</keyword>
<dbReference type="Proteomes" id="UP000664132">
    <property type="component" value="Unassembled WGS sequence"/>
</dbReference>
<reference evidence="1" key="1">
    <citation type="submission" date="2021-02" db="EMBL/GenBank/DDBJ databases">
        <title>Genome sequence Cadophora malorum strain M34.</title>
        <authorList>
            <person name="Stefanovic E."/>
            <person name="Vu D."/>
            <person name="Scully C."/>
            <person name="Dijksterhuis J."/>
            <person name="Roader J."/>
            <person name="Houbraken J."/>
        </authorList>
    </citation>
    <scope>NUCLEOTIDE SEQUENCE</scope>
    <source>
        <strain evidence="1">M34</strain>
    </source>
</reference>
<gene>
    <name evidence="1" type="ORF">IFR04_015615</name>
</gene>